<evidence type="ECO:0000313" key="2">
    <source>
        <dbReference type="EMBL" id="PGG97206.1"/>
    </source>
</evidence>
<comment type="caution">
    <text evidence="2">The sequence shown here is derived from an EMBL/GenBank/DDBJ whole genome shotgun (WGS) entry which is preliminary data.</text>
</comment>
<evidence type="ECO:0008006" key="4">
    <source>
        <dbReference type="Google" id="ProtNLM"/>
    </source>
</evidence>
<reference evidence="2 3" key="1">
    <citation type="submission" date="2017-10" db="EMBL/GenBank/DDBJ databases">
        <title>Comparative genomics in systemic dimorphic fungi from Ajellomycetaceae.</title>
        <authorList>
            <person name="Munoz J.F."/>
            <person name="Mcewen J.G."/>
            <person name="Clay O.K."/>
            <person name="Cuomo C.A."/>
        </authorList>
    </citation>
    <scope>NUCLEOTIDE SEQUENCE [LARGE SCALE GENOMIC DNA]</scope>
    <source>
        <strain evidence="2 3">UAMH5409</strain>
    </source>
</reference>
<feature type="region of interest" description="Disordered" evidence="1">
    <location>
        <begin position="335"/>
        <end position="413"/>
    </location>
</feature>
<dbReference type="Gene3D" id="3.40.50.1580">
    <property type="entry name" value="Nucleoside phosphorylase domain"/>
    <property type="match status" value="1"/>
</dbReference>
<dbReference type="PANTHER" id="PTHR46082">
    <property type="entry name" value="ATP/GTP-BINDING PROTEIN-RELATED"/>
    <property type="match status" value="1"/>
</dbReference>
<dbReference type="InterPro" id="IPR053137">
    <property type="entry name" value="NLR-like"/>
</dbReference>
<dbReference type="GO" id="GO:0009116">
    <property type="term" value="P:nucleoside metabolic process"/>
    <property type="evidence" value="ECO:0007669"/>
    <property type="project" value="InterPro"/>
</dbReference>
<evidence type="ECO:0000313" key="3">
    <source>
        <dbReference type="Proteomes" id="UP000223968"/>
    </source>
</evidence>
<dbReference type="OrthoDB" id="1577640at2759"/>
<accession>A0A2B7WKS9</accession>
<dbReference type="SUPFAM" id="SSF53167">
    <property type="entry name" value="Purine and uridine phosphorylases"/>
    <property type="match status" value="1"/>
</dbReference>
<name>A0A2B7WKS9_9EURO</name>
<keyword evidence="3" id="KW-1185">Reference proteome</keyword>
<gene>
    <name evidence="2" type="ORF">AJ79_09289</name>
</gene>
<dbReference type="EMBL" id="PDNB01000254">
    <property type="protein sequence ID" value="PGG97206.1"/>
    <property type="molecule type" value="Genomic_DNA"/>
</dbReference>
<evidence type="ECO:0000256" key="1">
    <source>
        <dbReference type="SAM" id="MobiDB-lite"/>
    </source>
</evidence>
<dbReference type="InterPro" id="IPR035994">
    <property type="entry name" value="Nucleoside_phosphorylase_sf"/>
</dbReference>
<dbReference type="GO" id="GO:0003824">
    <property type="term" value="F:catalytic activity"/>
    <property type="evidence" value="ECO:0007669"/>
    <property type="project" value="InterPro"/>
</dbReference>
<dbReference type="STRING" id="1447875.A0A2B7WKS9"/>
<proteinExistence type="predicted"/>
<feature type="compositionally biased region" description="Basic and acidic residues" evidence="1">
    <location>
        <begin position="402"/>
        <end position="413"/>
    </location>
</feature>
<sequence length="607" mass="67047">MSTIGSSPRNLNSRNEYTIGWICALAIESAAALAMLEEIHEKPKDFKQPGTDNNVYSWGRISGHNIVIAALPSGEYGTASAANVATTMLSSFPEIRFGLLVGIGAAIPREGKNVRLGDIAVSRPDGKSGGVVQYDLGKARQDGQFLRTGSLNSPPLLLRNAVTNIQTKHIMNPSRIPEYHKDMLNRFPRMRESRSGIQSYVYQGQENDCLFKDTYNHVGGDNCTKCDKNMLVRRERRSEEPEIHYGVVASGNTLVKDAKTRGILLKHSEEDCICFEMEAAGLMNQFPCLVIRGLCDYADSHKNDQWQCYAAATAACYARELLQYVPVREVGSIPTANETMNQNPTMGSNNPSFNNQPMPERPSVPPQGVGGTIPPSGAGSSNSPKQPGTNGPPIGDGNSVPRTEDNNTMRTDAIYDGRWQHQWRSIWAGRHIQEINPNFASTQRISEIQLVMFTHTTWASCIVEVDIFYAPGRLQGVPEMSTTICTDGSGASAPVSSPFYQQVDTQTIIAGQPYKGYEHWNRVAYFQPAVAKSTAFTFLGRRVMGCPGKSEEGGMNLAPLNASDYRWRLKDLNLVLKPGHRIYAVIRVYSVWDMFAFRALVNISMYP</sequence>
<protein>
    <recommendedName>
        <fullName evidence="4">Nucleoside phosphorylase domain-containing protein</fullName>
    </recommendedName>
</protein>
<feature type="compositionally biased region" description="Polar residues" evidence="1">
    <location>
        <begin position="378"/>
        <end position="389"/>
    </location>
</feature>
<dbReference type="PANTHER" id="PTHR46082:SF11">
    <property type="entry name" value="AAA+ ATPASE DOMAIN-CONTAINING PROTEIN-RELATED"/>
    <property type="match status" value="1"/>
</dbReference>
<feature type="compositionally biased region" description="Polar residues" evidence="1">
    <location>
        <begin position="335"/>
        <end position="357"/>
    </location>
</feature>
<organism evidence="2 3">
    <name type="scientific">Helicocarpus griseus UAMH5409</name>
    <dbReference type="NCBI Taxonomy" id="1447875"/>
    <lineage>
        <taxon>Eukaryota</taxon>
        <taxon>Fungi</taxon>
        <taxon>Dikarya</taxon>
        <taxon>Ascomycota</taxon>
        <taxon>Pezizomycotina</taxon>
        <taxon>Eurotiomycetes</taxon>
        <taxon>Eurotiomycetidae</taxon>
        <taxon>Onygenales</taxon>
        <taxon>Ajellomycetaceae</taxon>
        <taxon>Helicocarpus</taxon>
    </lineage>
</organism>
<dbReference type="AlphaFoldDB" id="A0A2B7WKS9"/>
<dbReference type="Proteomes" id="UP000223968">
    <property type="component" value="Unassembled WGS sequence"/>
</dbReference>